<name>A8LSM1_DINSH</name>
<organism evidence="1 2">
    <name type="scientific">Dinoroseobacter shibae (strain DSM 16493 / NCIMB 14021 / DFL 12)</name>
    <dbReference type="NCBI Taxonomy" id="398580"/>
    <lineage>
        <taxon>Bacteria</taxon>
        <taxon>Pseudomonadati</taxon>
        <taxon>Pseudomonadota</taxon>
        <taxon>Alphaproteobacteria</taxon>
        <taxon>Rhodobacterales</taxon>
        <taxon>Roseobacteraceae</taxon>
        <taxon>Dinoroseobacter</taxon>
    </lineage>
</organism>
<dbReference type="Pfam" id="PF08856">
    <property type="entry name" value="DUF1826"/>
    <property type="match status" value="1"/>
</dbReference>
<gene>
    <name evidence="1" type="ordered locus">Dshi_2486</name>
</gene>
<dbReference type="HOGENOM" id="CLU_093134_0_0_5"/>
<sequence>MDGGGVSLHNGICPGVIVATDPQGLRDVTAPTGVGAALWLRRPAASFQEWIDGLDPAQLPSARVVLTPETVPAVLTALFEAAGTPEGHHRDRLRDDIAVLARLFATVTGAPYLRLRLDVVTTDACRKFHLDAVTLRLVCTYRGPGTQYGAAARPGTEPAEVFAAPTGAPILIRGSLWPGTRETGLRHRSPPIEGSGVTRLVLVLDPLTGPDGD</sequence>
<dbReference type="eggNOG" id="ENOG502ZV50">
    <property type="taxonomic scope" value="Bacteria"/>
</dbReference>
<proteinExistence type="predicted"/>
<evidence type="ECO:0008006" key="3">
    <source>
        <dbReference type="Google" id="ProtNLM"/>
    </source>
</evidence>
<dbReference type="STRING" id="398580.Dshi_2486"/>
<dbReference type="OrthoDB" id="5342505at2"/>
<dbReference type="Proteomes" id="UP000006833">
    <property type="component" value="Chromosome"/>
</dbReference>
<dbReference type="RefSeq" id="WP_012179151.1">
    <property type="nucleotide sequence ID" value="NC_009952.1"/>
</dbReference>
<evidence type="ECO:0000313" key="1">
    <source>
        <dbReference type="EMBL" id="ABV94220.1"/>
    </source>
</evidence>
<dbReference type="KEGG" id="dsh:Dshi_2486"/>
<dbReference type="AlphaFoldDB" id="A8LSM1"/>
<reference evidence="2" key="1">
    <citation type="journal article" date="2010" name="ISME J.">
        <title>The complete genome sequence of the algal symbiont Dinoroseobacter shibae: a hitchhiker's guide to life in the sea.</title>
        <authorList>
            <person name="Wagner-Dobler I."/>
            <person name="Ballhausen B."/>
            <person name="Berger M."/>
            <person name="Brinkhoff T."/>
            <person name="Buchholz I."/>
            <person name="Bunk B."/>
            <person name="Cypionka H."/>
            <person name="Daniel R."/>
            <person name="Drepper T."/>
            <person name="Gerdts G."/>
            <person name="Hahnke S."/>
            <person name="Han C."/>
            <person name="Jahn D."/>
            <person name="Kalhoefer D."/>
            <person name="Kiss H."/>
            <person name="Klenk H.P."/>
            <person name="Kyrpides N."/>
            <person name="Liebl W."/>
            <person name="Liesegang H."/>
            <person name="Meincke L."/>
            <person name="Pati A."/>
            <person name="Petersen J."/>
            <person name="Piekarski T."/>
            <person name="Pommerenke C."/>
            <person name="Pradella S."/>
            <person name="Pukall R."/>
            <person name="Rabus R."/>
            <person name="Stackebrandt E."/>
            <person name="Thole S."/>
            <person name="Thompson L."/>
            <person name="Tielen P."/>
            <person name="Tomasch J."/>
            <person name="von Jan M."/>
            <person name="Wanphrut N."/>
            <person name="Wichels A."/>
            <person name="Zech H."/>
            <person name="Simon M."/>
        </authorList>
    </citation>
    <scope>NUCLEOTIDE SEQUENCE [LARGE SCALE GENOMIC DNA]</scope>
    <source>
        <strain evidence="2">DSM 16493 / NCIMB 14021 / DFL 12</strain>
    </source>
</reference>
<keyword evidence="2" id="KW-1185">Reference proteome</keyword>
<protein>
    <recommendedName>
        <fullName evidence="3">DUF1826 domain-containing protein</fullName>
    </recommendedName>
</protein>
<dbReference type="EMBL" id="CP000830">
    <property type="protein sequence ID" value="ABV94220.1"/>
    <property type="molecule type" value="Genomic_DNA"/>
</dbReference>
<evidence type="ECO:0000313" key="2">
    <source>
        <dbReference type="Proteomes" id="UP000006833"/>
    </source>
</evidence>
<dbReference type="InterPro" id="IPR014955">
    <property type="entry name" value="DUF1826"/>
</dbReference>
<accession>A8LSM1</accession>